<feature type="domain" description="F-box" evidence="1">
    <location>
        <begin position="102"/>
        <end position="137"/>
    </location>
</feature>
<evidence type="ECO:0000259" key="1">
    <source>
        <dbReference type="PROSITE" id="PS50181"/>
    </source>
</evidence>
<dbReference type="Gene3D" id="1.20.1280.50">
    <property type="match status" value="1"/>
</dbReference>
<organism evidence="2 3">
    <name type="scientific">Ceratopteris richardii</name>
    <name type="common">Triangle waterfern</name>
    <dbReference type="NCBI Taxonomy" id="49495"/>
    <lineage>
        <taxon>Eukaryota</taxon>
        <taxon>Viridiplantae</taxon>
        <taxon>Streptophyta</taxon>
        <taxon>Embryophyta</taxon>
        <taxon>Tracheophyta</taxon>
        <taxon>Polypodiopsida</taxon>
        <taxon>Polypodiidae</taxon>
        <taxon>Polypodiales</taxon>
        <taxon>Pteridineae</taxon>
        <taxon>Pteridaceae</taxon>
        <taxon>Parkerioideae</taxon>
        <taxon>Ceratopteris</taxon>
    </lineage>
</organism>
<dbReference type="InterPro" id="IPR036047">
    <property type="entry name" value="F-box-like_dom_sf"/>
</dbReference>
<dbReference type="SMART" id="SM00256">
    <property type="entry name" value="FBOX"/>
    <property type="match status" value="1"/>
</dbReference>
<sequence>MESFYYPLNRSPAPWPSEDALYDYPVKRRQHTHEIHGQLLDEWIKNITQGPPDTESSNQLDKINRREESVRHGARGTSEACPNTEDVVDAGGEITQCSQLDPFLWSLLPSELLERIVTWLPIVSLFKFRTVCRSWNEAPFQPRFRALRAQTKIVETWPLLLTKPHRSISCENNCLAFFFTPDWRKPAALPASFWPLSPSSSGRLSYCMSAGGLICCHYNMGFSSDVEHNLVSLWVGNPCTKKWKCLPPTNGIFPLNFPLTGLAGIVVLNSNSIQDSDRPHATHYKIIVRTHSRHSWGAGIMTEEYDSLTDKWAVTTTKNVPLDHRIEQVVYCNGFLYFMTWNLQDGIYSYNMEKREWSHVGRPRHHHFASPQMVECCGQLILVSYVGKRHNFKQMGMRQYHMRRTGLKLWKLVEEAPTSLEERVAKTDVPIRGDVSGIPGRTGVFWSLLTQMPPELEQDFTSGRRFLCISIQNIIYLTNLAEMLAFHISACRWRRIIIPQLSSLVQGFVSFVPNLEALP</sequence>
<dbReference type="Pfam" id="PF00646">
    <property type="entry name" value="F-box"/>
    <property type="match status" value="1"/>
</dbReference>
<dbReference type="InterPro" id="IPR050796">
    <property type="entry name" value="SCF_F-box_component"/>
</dbReference>
<protein>
    <recommendedName>
        <fullName evidence="1">F-box domain-containing protein</fullName>
    </recommendedName>
</protein>
<dbReference type="Proteomes" id="UP000825935">
    <property type="component" value="Chromosome 33"/>
</dbReference>
<gene>
    <name evidence="2" type="ORF">KP509_33G036900</name>
</gene>
<proteinExistence type="predicted"/>
<dbReference type="PANTHER" id="PTHR31672">
    <property type="entry name" value="BNACNNG10540D PROTEIN"/>
    <property type="match status" value="1"/>
</dbReference>
<name>A0A8T2QQH9_CERRI</name>
<keyword evidence="3" id="KW-1185">Reference proteome</keyword>
<dbReference type="OMA" id="CENNCLA"/>
<accession>A0A8T2QQH9</accession>
<evidence type="ECO:0000313" key="3">
    <source>
        <dbReference type="Proteomes" id="UP000825935"/>
    </source>
</evidence>
<dbReference type="InterPro" id="IPR001810">
    <property type="entry name" value="F-box_dom"/>
</dbReference>
<dbReference type="AlphaFoldDB" id="A0A8T2QQH9"/>
<evidence type="ECO:0000313" key="2">
    <source>
        <dbReference type="EMBL" id="KAH7285613.1"/>
    </source>
</evidence>
<dbReference type="SUPFAM" id="SSF117281">
    <property type="entry name" value="Kelch motif"/>
    <property type="match status" value="1"/>
</dbReference>
<reference evidence="2" key="1">
    <citation type="submission" date="2021-08" db="EMBL/GenBank/DDBJ databases">
        <title>WGS assembly of Ceratopteris richardii.</title>
        <authorList>
            <person name="Marchant D.B."/>
            <person name="Chen G."/>
            <person name="Jenkins J."/>
            <person name="Shu S."/>
            <person name="Leebens-Mack J."/>
            <person name="Grimwood J."/>
            <person name="Schmutz J."/>
            <person name="Soltis P."/>
            <person name="Soltis D."/>
            <person name="Chen Z.-H."/>
        </authorList>
    </citation>
    <scope>NUCLEOTIDE SEQUENCE</scope>
    <source>
        <strain evidence="2">Whitten #5841</strain>
        <tissue evidence="2">Leaf</tissue>
    </source>
</reference>
<dbReference type="PROSITE" id="PS50181">
    <property type="entry name" value="FBOX"/>
    <property type="match status" value="1"/>
</dbReference>
<dbReference type="OrthoDB" id="6482909at2759"/>
<dbReference type="InterPro" id="IPR015915">
    <property type="entry name" value="Kelch-typ_b-propeller"/>
</dbReference>
<dbReference type="EMBL" id="CM035438">
    <property type="protein sequence ID" value="KAH7285613.1"/>
    <property type="molecule type" value="Genomic_DNA"/>
</dbReference>
<dbReference type="PANTHER" id="PTHR31672:SF2">
    <property type="entry name" value="F-BOX DOMAIN-CONTAINING PROTEIN"/>
    <property type="match status" value="1"/>
</dbReference>
<dbReference type="SUPFAM" id="SSF81383">
    <property type="entry name" value="F-box domain"/>
    <property type="match status" value="1"/>
</dbReference>
<comment type="caution">
    <text evidence="2">The sequence shown here is derived from an EMBL/GenBank/DDBJ whole genome shotgun (WGS) entry which is preliminary data.</text>
</comment>